<dbReference type="InterPro" id="IPR036322">
    <property type="entry name" value="WD40_repeat_dom_sf"/>
</dbReference>
<keyword evidence="2" id="KW-1185">Reference proteome</keyword>
<proteinExistence type="predicted"/>
<protein>
    <submittedName>
        <fullName evidence="1">Uncharacterized protein</fullName>
    </submittedName>
</protein>
<dbReference type="VEuPathDB" id="FungiDB:ASPGLDRAFT_1503167"/>
<dbReference type="Proteomes" id="UP000184300">
    <property type="component" value="Unassembled WGS sequence"/>
</dbReference>
<dbReference type="SUPFAM" id="SSF50978">
    <property type="entry name" value="WD40 repeat-like"/>
    <property type="match status" value="1"/>
</dbReference>
<name>A0A1L9V7W9_ASPGL</name>
<reference evidence="2" key="1">
    <citation type="journal article" date="2017" name="Genome Biol.">
        <title>Comparative genomics reveals high biological diversity and specific adaptations in the industrially and medically important fungal genus Aspergillus.</title>
        <authorList>
            <person name="de Vries R.P."/>
            <person name="Riley R."/>
            <person name="Wiebenga A."/>
            <person name="Aguilar-Osorio G."/>
            <person name="Amillis S."/>
            <person name="Uchima C.A."/>
            <person name="Anderluh G."/>
            <person name="Asadollahi M."/>
            <person name="Askin M."/>
            <person name="Barry K."/>
            <person name="Battaglia E."/>
            <person name="Bayram O."/>
            <person name="Benocci T."/>
            <person name="Braus-Stromeyer S.A."/>
            <person name="Caldana C."/>
            <person name="Canovas D."/>
            <person name="Cerqueira G.C."/>
            <person name="Chen F."/>
            <person name="Chen W."/>
            <person name="Choi C."/>
            <person name="Clum A."/>
            <person name="Dos Santos R.A."/>
            <person name="Damasio A.R."/>
            <person name="Diallinas G."/>
            <person name="Emri T."/>
            <person name="Fekete E."/>
            <person name="Flipphi M."/>
            <person name="Freyberg S."/>
            <person name="Gallo A."/>
            <person name="Gournas C."/>
            <person name="Habgood R."/>
            <person name="Hainaut M."/>
            <person name="Harispe M.L."/>
            <person name="Henrissat B."/>
            <person name="Hilden K.S."/>
            <person name="Hope R."/>
            <person name="Hossain A."/>
            <person name="Karabika E."/>
            <person name="Karaffa L."/>
            <person name="Karanyi Z."/>
            <person name="Krasevec N."/>
            <person name="Kuo A."/>
            <person name="Kusch H."/>
            <person name="LaButti K."/>
            <person name="Lagendijk E.L."/>
            <person name="Lapidus A."/>
            <person name="Levasseur A."/>
            <person name="Lindquist E."/>
            <person name="Lipzen A."/>
            <person name="Logrieco A.F."/>
            <person name="MacCabe A."/>
            <person name="Maekelae M.R."/>
            <person name="Malavazi I."/>
            <person name="Melin P."/>
            <person name="Meyer V."/>
            <person name="Mielnichuk N."/>
            <person name="Miskei M."/>
            <person name="Molnar A.P."/>
            <person name="Mule G."/>
            <person name="Ngan C.Y."/>
            <person name="Orejas M."/>
            <person name="Orosz E."/>
            <person name="Ouedraogo J.P."/>
            <person name="Overkamp K.M."/>
            <person name="Park H.-S."/>
            <person name="Perrone G."/>
            <person name="Piumi F."/>
            <person name="Punt P.J."/>
            <person name="Ram A.F."/>
            <person name="Ramon A."/>
            <person name="Rauscher S."/>
            <person name="Record E."/>
            <person name="Riano-Pachon D.M."/>
            <person name="Robert V."/>
            <person name="Roehrig J."/>
            <person name="Ruller R."/>
            <person name="Salamov A."/>
            <person name="Salih N.S."/>
            <person name="Samson R.A."/>
            <person name="Sandor E."/>
            <person name="Sanguinetti M."/>
            <person name="Schuetze T."/>
            <person name="Sepcic K."/>
            <person name="Shelest E."/>
            <person name="Sherlock G."/>
            <person name="Sophianopoulou V."/>
            <person name="Squina F.M."/>
            <person name="Sun H."/>
            <person name="Susca A."/>
            <person name="Todd R.B."/>
            <person name="Tsang A."/>
            <person name="Unkles S.E."/>
            <person name="van de Wiele N."/>
            <person name="van Rossen-Uffink D."/>
            <person name="Oliveira J.V."/>
            <person name="Vesth T.C."/>
            <person name="Visser J."/>
            <person name="Yu J.-H."/>
            <person name="Zhou M."/>
            <person name="Andersen M.R."/>
            <person name="Archer D.B."/>
            <person name="Baker S.E."/>
            <person name="Benoit I."/>
            <person name="Brakhage A.A."/>
            <person name="Braus G.H."/>
            <person name="Fischer R."/>
            <person name="Frisvad J.C."/>
            <person name="Goldman G.H."/>
            <person name="Houbraken J."/>
            <person name="Oakley B."/>
            <person name="Pocsi I."/>
            <person name="Scazzocchio C."/>
            <person name="Seiboth B."/>
            <person name="vanKuyk P.A."/>
            <person name="Wortman J."/>
            <person name="Dyer P.S."/>
            <person name="Grigoriev I.V."/>
        </authorList>
    </citation>
    <scope>NUCLEOTIDE SEQUENCE [LARGE SCALE GENOMIC DNA]</scope>
    <source>
        <strain evidence="2">CBS 516.65</strain>
    </source>
</reference>
<dbReference type="EMBL" id="KV878913">
    <property type="protein sequence ID" value="OJJ80027.1"/>
    <property type="molecule type" value="Genomic_DNA"/>
</dbReference>
<dbReference type="GeneID" id="34458399"/>
<sequence length="148" mass="16812">MVLKIAATFDCGKIEIWDVNTAQLEHVFESLYENLVNLVFSPRATRLASGDSRGGALIWNVPEGRLETTIDIDPDSVNMIFNSDDILNVSRILCLDWERHWVTYGRERLLLLPSEFRTPSVAVHGSTLALAYENSQMMIINFKDILEL</sequence>
<dbReference type="InterPro" id="IPR015943">
    <property type="entry name" value="WD40/YVTN_repeat-like_dom_sf"/>
</dbReference>
<evidence type="ECO:0000313" key="2">
    <source>
        <dbReference type="Proteomes" id="UP000184300"/>
    </source>
</evidence>
<dbReference type="STRING" id="1160497.A0A1L9V7W9"/>
<gene>
    <name evidence="1" type="ORF">ASPGLDRAFT_1503167</name>
</gene>
<dbReference type="RefSeq" id="XP_022396725.1">
    <property type="nucleotide sequence ID" value="XM_022542138.1"/>
</dbReference>
<dbReference type="AlphaFoldDB" id="A0A1L9V7W9"/>
<organism evidence="1 2">
    <name type="scientific">Aspergillus glaucus CBS 516.65</name>
    <dbReference type="NCBI Taxonomy" id="1160497"/>
    <lineage>
        <taxon>Eukaryota</taxon>
        <taxon>Fungi</taxon>
        <taxon>Dikarya</taxon>
        <taxon>Ascomycota</taxon>
        <taxon>Pezizomycotina</taxon>
        <taxon>Eurotiomycetes</taxon>
        <taxon>Eurotiomycetidae</taxon>
        <taxon>Eurotiales</taxon>
        <taxon>Aspergillaceae</taxon>
        <taxon>Aspergillus</taxon>
        <taxon>Aspergillus subgen. Aspergillus</taxon>
    </lineage>
</organism>
<accession>A0A1L9V7W9</accession>
<dbReference type="Gene3D" id="2.130.10.10">
    <property type="entry name" value="YVTN repeat-like/Quinoprotein amine dehydrogenase"/>
    <property type="match status" value="1"/>
</dbReference>
<evidence type="ECO:0000313" key="1">
    <source>
        <dbReference type="EMBL" id="OJJ80027.1"/>
    </source>
</evidence>
<dbReference type="OrthoDB" id="538223at2759"/>